<dbReference type="GO" id="GO:0016787">
    <property type="term" value="F:hydrolase activity"/>
    <property type="evidence" value="ECO:0007669"/>
    <property type="project" value="UniProtKB-KW"/>
</dbReference>
<comment type="caution">
    <text evidence="1">The sequence shown here is derived from an EMBL/GenBank/DDBJ whole genome shotgun (WGS) entry which is preliminary data.</text>
</comment>
<evidence type="ECO:0000313" key="1">
    <source>
        <dbReference type="EMBL" id="EKT57500.1"/>
    </source>
</evidence>
<keyword evidence="2" id="KW-1185">Reference proteome</keyword>
<evidence type="ECO:0000313" key="2">
    <source>
        <dbReference type="Proteomes" id="UP000010290"/>
    </source>
</evidence>
<sequence>MRIRCYFANFSGKPQPAAEIEELAWFDSQDISRCSATAAIILKKLHADGLVN</sequence>
<dbReference type="PATRIC" id="fig|1141660.3.peg.1786"/>
<keyword evidence="1" id="KW-0378">Hydrolase</keyword>
<organism evidence="1 2">
    <name type="scientific">Providencia sneebia DSM 19967</name>
    <dbReference type="NCBI Taxonomy" id="1141660"/>
    <lineage>
        <taxon>Bacteria</taxon>
        <taxon>Pseudomonadati</taxon>
        <taxon>Pseudomonadota</taxon>
        <taxon>Gammaproteobacteria</taxon>
        <taxon>Enterobacterales</taxon>
        <taxon>Morganellaceae</taxon>
        <taxon>Providencia</taxon>
    </lineage>
</organism>
<dbReference type="HOGENOM" id="CLU_3083606_0_0_6"/>
<dbReference type="AlphaFoldDB" id="K8WMV3"/>
<gene>
    <name evidence="1" type="ORF">OO7_08945</name>
</gene>
<dbReference type="Proteomes" id="UP000010290">
    <property type="component" value="Chromosome"/>
</dbReference>
<proteinExistence type="predicted"/>
<reference evidence="1 2" key="1">
    <citation type="journal article" date="2012" name="BMC Genomics">
        <title>Comparative genomics of bacteria in the genus Providencia isolated from wild Drosophila melanogaster.</title>
        <authorList>
            <person name="Galac M.R."/>
            <person name="Lazzaro B.P."/>
        </authorList>
    </citation>
    <scope>NUCLEOTIDE SEQUENCE [LARGE SCALE GENOMIC DNA]</scope>
    <source>
        <strain evidence="1 2">DSM 19967</strain>
    </source>
</reference>
<protein>
    <submittedName>
        <fullName evidence="1">Nudix hydrolase</fullName>
    </submittedName>
</protein>
<accession>K8WMV3</accession>
<dbReference type="EMBL" id="AKKN01000008">
    <property type="protein sequence ID" value="EKT57500.1"/>
    <property type="molecule type" value="Genomic_DNA"/>
</dbReference>
<name>K8WMV3_9GAMM</name>